<feature type="transmembrane region" description="Helical" evidence="1">
    <location>
        <begin position="292"/>
        <end position="313"/>
    </location>
</feature>
<keyword evidence="3" id="KW-1185">Reference proteome</keyword>
<feature type="transmembrane region" description="Helical" evidence="1">
    <location>
        <begin position="114"/>
        <end position="132"/>
    </location>
</feature>
<reference evidence="2" key="2">
    <citation type="submission" date="2023-01" db="EMBL/GenBank/DDBJ databases">
        <authorList>
            <person name="Sun Q."/>
            <person name="Evtushenko L."/>
        </authorList>
    </citation>
    <scope>NUCLEOTIDE SEQUENCE</scope>
    <source>
        <strain evidence="2">VKM B-1513</strain>
    </source>
</reference>
<feature type="transmembrane region" description="Helical" evidence="1">
    <location>
        <begin position="72"/>
        <end position="94"/>
    </location>
</feature>
<feature type="transmembrane region" description="Helical" evidence="1">
    <location>
        <begin position="349"/>
        <end position="370"/>
    </location>
</feature>
<keyword evidence="1" id="KW-0812">Transmembrane</keyword>
<evidence type="ECO:0000256" key="1">
    <source>
        <dbReference type="SAM" id="Phobius"/>
    </source>
</evidence>
<feature type="transmembrane region" description="Helical" evidence="1">
    <location>
        <begin position="318"/>
        <end position="337"/>
    </location>
</feature>
<protein>
    <submittedName>
        <fullName evidence="2">Uncharacterized protein</fullName>
    </submittedName>
</protein>
<dbReference type="Proteomes" id="UP001143486">
    <property type="component" value="Unassembled WGS sequence"/>
</dbReference>
<keyword evidence="1" id="KW-0472">Membrane</keyword>
<gene>
    <name evidence="2" type="ORF">GCM10017621_14370</name>
</gene>
<feature type="transmembrane region" description="Helical" evidence="1">
    <location>
        <begin position="382"/>
        <end position="408"/>
    </location>
</feature>
<sequence>MYFTCAAVFALLWVVYLFRFKNGIPHADDLNFFIPAIMGAEGMLDPDYLLQSQGPHFHFSYKIMSYLLLEQFGYNTLVFSATGPLALIGLVMLIRWYIAEFEPDAEIGNPQYRAVWMAIGAVMVAFFVFTPLRSVDFSYDMLALNGNLAYVAFTATLVCTALYVRRRIGHLTFLVAAIVPVFVVGVATFKTFYAAGLAAMVLVSLPDLFARLRAGDLASLPKAHLRHGVVIAGFAASWLLYDVLLAKAGYRAPDPGSVGLADLVDWVRSGVYQSLGGATLTDYFELTDKAEAIKTGLLVLCAICSAAVAPFLIARGHIVVLALMGHAVLAAIGAGLVRGVVEAPRYQGVLSFFWLGVLLAFLFAVRALVVERSAPRQRFAQWSSIAAVAGAGAMLLVSLASMWGYAAYLQEQVGYTRRYMSRQAEIFYGHPVLTEQDAQALRCRRPLEMCQAAVDLVREKRAVRISE</sequence>
<proteinExistence type="predicted"/>
<feature type="transmembrane region" description="Helical" evidence="1">
    <location>
        <begin position="144"/>
        <end position="164"/>
    </location>
</feature>
<feature type="transmembrane region" description="Helical" evidence="1">
    <location>
        <begin position="171"/>
        <end position="187"/>
    </location>
</feature>
<evidence type="ECO:0000313" key="3">
    <source>
        <dbReference type="Proteomes" id="UP001143486"/>
    </source>
</evidence>
<keyword evidence="1" id="KW-1133">Transmembrane helix</keyword>
<feature type="transmembrane region" description="Helical" evidence="1">
    <location>
        <begin position="224"/>
        <end position="241"/>
    </location>
</feature>
<name>A0A9W6MNJ0_9PROT</name>
<accession>A0A9W6MNJ0</accession>
<organism evidence="2 3">
    <name type="scientific">Maricaulis virginensis</name>
    <dbReference type="NCBI Taxonomy" id="144022"/>
    <lineage>
        <taxon>Bacteria</taxon>
        <taxon>Pseudomonadati</taxon>
        <taxon>Pseudomonadota</taxon>
        <taxon>Alphaproteobacteria</taxon>
        <taxon>Maricaulales</taxon>
        <taxon>Maricaulaceae</taxon>
        <taxon>Maricaulis</taxon>
    </lineage>
</organism>
<dbReference type="AlphaFoldDB" id="A0A9W6MNJ0"/>
<dbReference type="EMBL" id="BSFE01000003">
    <property type="protein sequence ID" value="GLK51929.1"/>
    <property type="molecule type" value="Genomic_DNA"/>
</dbReference>
<evidence type="ECO:0000313" key="2">
    <source>
        <dbReference type="EMBL" id="GLK51929.1"/>
    </source>
</evidence>
<reference evidence="2" key="1">
    <citation type="journal article" date="2014" name="Int. J. Syst. Evol. Microbiol.">
        <title>Complete genome sequence of Corynebacterium casei LMG S-19264T (=DSM 44701T), isolated from a smear-ripened cheese.</title>
        <authorList>
            <consortium name="US DOE Joint Genome Institute (JGI-PGF)"/>
            <person name="Walter F."/>
            <person name="Albersmeier A."/>
            <person name="Kalinowski J."/>
            <person name="Ruckert C."/>
        </authorList>
    </citation>
    <scope>NUCLEOTIDE SEQUENCE</scope>
    <source>
        <strain evidence="2">VKM B-1513</strain>
    </source>
</reference>
<comment type="caution">
    <text evidence="2">The sequence shown here is derived from an EMBL/GenBank/DDBJ whole genome shotgun (WGS) entry which is preliminary data.</text>
</comment>